<dbReference type="Pfam" id="PF24637">
    <property type="entry name" value="RRM_DEAH11"/>
    <property type="match status" value="1"/>
</dbReference>
<evidence type="ECO:0000256" key="5">
    <source>
        <dbReference type="ARBA" id="ARBA00022737"/>
    </source>
</evidence>
<dbReference type="SMART" id="SM00847">
    <property type="entry name" value="HA2"/>
    <property type="match status" value="1"/>
</dbReference>
<evidence type="ECO:0000256" key="1">
    <source>
        <dbReference type="ARBA" id="ARBA00008792"/>
    </source>
</evidence>
<keyword evidence="19" id="KW-1185">Reference proteome</keyword>
<keyword evidence="3" id="KW-0808">Transferase</keyword>
<dbReference type="OrthoDB" id="10009520at2759"/>
<dbReference type="PROSITE" id="PS51192">
    <property type="entry name" value="HELICASE_ATP_BIND_1"/>
    <property type="match status" value="1"/>
</dbReference>
<dbReference type="GO" id="GO:0003724">
    <property type="term" value="F:RNA helicase activity"/>
    <property type="evidence" value="ECO:0007669"/>
    <property type="project" value="UniProtKB-EC"/>
</dbReference>
<dbReference type="Pfam" id="PF24641">
    <property type="entry name" value="KH_DEAH11_2nd"/>
    <property type="match status" value="1"/>
</dbReference>
<dbReference type="EC" id="3.6.4.13" evidence="2"/>
<dbReference type="Gene3D" id="1.10.10.2130">
    <property type="entry name" value="DEAH helicase family, winged-helix domain"/>
    <property type="match status" value="1"/>
</dbReference>
<comment type="catalytic activity">
    <reaction evidence="13">
        <text>ATP + H2O = ADP + phosphate + H(+)</text>
        <dbReference type="Rhea" id="RHEA:13065"/>
        <dbReference type="ChEBI" id="CHEBI:15377"/>
        <dbReference type="ChEBI" id="CHEBI:15378"/>
        <dbReference type="ChEBI" id="CHEBI:30616"/>
        <dbReference type="ChEBI" id="CHEBI:43474"/>
        <dbReference type="ChEBI" id="CHEBI:456216"/>
        <dbReference type="EC" id="3.6.4.13"/>
    </reaction>
</comment>
<dbReference type="InterPro" id="IPR002464">
    <property type="entry name" value="DNA/RNA_helicase_DEAH_CS"/>
</dbReference>
<feature type="domain" description="Helicase ATP-binding" evidence="15">
    <location>
        <begin position="295"/>
        <end position="459"/>
    </location>
</feature>
<evidence type="ECO:0000256" key="9">
    <source>
        <dbReference type="ARBA" id="ARBA00022801"/>
    </source>
</evidence>
<evidence type="ECO:0000256" key="10">
    <source>
        <dbReference type="ARBA" id="ARBA00022806"/>
    </source>
</evidence>
<evidence type="ECO:0000256" key="12">
    <source>
        <dbReference type="ARBA" id="ARBA00022840"/>
    </source>
</evidence>
<keyword evidence="4" id="KW-0479">Metal-binding</keyword>
<dbReference type="InterPro" id="IPR002867">
    <property type="entry name" value="IBR_dom"/>
</dbReference>
<keyword evidence="9" id="KW-0378">Hydrolase</keyword>
<dbReference type="CDD" id="cd20335">
    <property type="entry name" value="BRcat_RBR"/>
    <property type="match status" value="1"/>
</dbReference>
<dbReference type="CDD" id="cd18791">
    <property type="entry name" value="SF2_C_RHA"/>
    <property type="match status" value="1"/>
</dbReference>
<dbReference type="Pfam" id="PF22191">
    <property type="entry name" value="IBR_1"/>
    <property type="match status" value="1"/>
</dbReference>
<dbReference type="Gene3D" id="3.40.50.300">
    <property type="entry name" value="P-loop containing nucleotide triphosphate hydrolases"/>
    <property type="match status" value="2"/>
</dbReference>
<dbReference type="InterPro" id="IPR056245">
    <property type="entry name" value="KH_DEAH11/12"/>
</dbReference>
<dbReference type="Pfam" id="PF00270">
    <property type="entry name" value="DEAD"/>
    <property type="match status" value="1"/>
</dbReference>
<dbReference type="InterPro" id="IPR011709">
    <property type="entry name" value="DEAD-box_helicase_OB_fold"/>
</dbReference>
<dbReference type="InterPro" id="IPR056246">
    <property type="entry name" value="KH_DEAH11/12_1st"/>
</dbReference>
<dbReference type="SMART" id="SM00490">
    <property type="entry name" value="HELICc"/>
    <property type="match status" value="1"/>
</dbReference>
<dbReference type="Pfam" id="PF24475">
    <property type="entry name" value="RBD_DEAH11"/>
    <property type="match status" value="1"/>
</dbReference>
<dbReference type="PROSITE" id="PS00518">
    <property type="entry name" value="ZF_RING_1"/>
    <property type="match status" value="1"/>
</dbReference>
<dbReference type="InterPro" id="IPR017907">
    <property type="entry name" value="Znf_RING_CS"/>
</dbReference>
<dbReference type="InterPro" id="IPR044066">
    <property type="entry name" value="TRIAD_supradom"/>
</dbReference>
<dbReference type="Pfam" id="PF24638">
    <property type="entry name" value="KH_DEAH11_1st"/>
    <property type="match status" value="1"/>
</dbReference>
<dbReference type="Pfam" id="PF24471">
    <property type="entry name" value="KH_DEAH11"/>
    <property type="match status" value="1"/>
</dbReference>
<evidence type="ECO:0000256" key="11">
    <source>
        <dbReference type="ARBA" id="ARBA00022833"/>
    </source>
</evidence>
<dbReference type="FunFam" id="3.40.50.300:FF:001279">
    <property type="entry name" value="ATP-dependent RNA helicase DEAH12 chloroplastic"/>
    <property type="match status" value="1"/>
</dbReference>
<dbReference type="Pfam" id="PF01485">
    <property type="entry name" value="IBR"/>
    <property type="match status" value="1"/>
</dbReference>
<dbReference type="PANTHER" id="PTHR18934:SF81">
    <property type="entry name" value="ATP-DEPENDENT RNA HELICASE DEAH11, CHLOROPLASTIC-RELATED"/>
    <property type="match status" value="1"/>
</dbReference>
<dbReference type="SMART" id="SM00647">
    <property type="entry name" value="IBR"/>
    <property type="match status" value="2"/>
</dbReference>
<dbReference type="Pfam" id="PF07717">
    <property type="entry name" value="OB_NTP_bind"/>
    <property type="match status" value="1"/>
</dbReference>
<keyword evidence="6" id="KW-0547">Nucleotide-binding</keyword>
<feature type="compositionally biased region" description="Low complexity" evidence="14">
    <location>
        <begin position="33"/>
        <end position="48"/>
    </location>
</feature>
<dbReference type="FunFam" id="3.40.50.300:FF:002114">
    <property type="entry name" value="ATP-dependent RNA helicase DEAH12 chloroplastic"/>
    <property type="match status" value="1"/>
</dbReference>
<reference evidence="19" key="1">
    <citation type="journal article" date="2019" name="Curr. Biol.">
        <title>Genome Sequence of Striga asiatica Provides Insight into the Evolution of Plant Parasitism.</title>
        <authorList>
            <person name="Yoshida S."/>
            <person name="Kim S."/>
            <person name="Wafula E.K."/>
            <person name="Tanskanen J."/>
            <person name="Kim Y.M."/>
            <person name="Honaas L."/>
            <person name="Yang Z."/>
            <person name="Spallek T."/>
            <person name="Conn C.E."/>
            <person name="Ichihashi Y."/>
            <person name="Cheong K."/>
            <person name="Cui S."/>
            <person name="Der J.P."/>
            <person name="Gundlach H."/>
            <person name="Jiao Y."/>
            <person name="Hori C."/>
            <person name="Ishida J.K."/>
            <person name="Kasahara H."/>
            <person name="Kiba T."/>
            <person name="Kim M.S."/>
            <person name="Koo N."/>
            <person name="Laohavisit A."/>
            <person name="Lee Y.H."/>
            <person name="Lumba S."/>
            <person name="McCourt P."/>
            <person name="Mortimer J.C."/>
            <person name="Mutuku J.M."/>
            <person name="Nomura T."/>
            <person name="Sasaki-Sekimoto Y."/>
            <person name="Seto Y."/>
            <person name="Wang Y."/>
            <person name="Wakatake T."/>
            <person name="Sakakibara H."/>
            <person name="Demura T."/>
            <person name="Yamaguchi S."/>
            <person name="Yoneyama K."/>
            <person name="Manabe R.I."/>
            <person name="Nelson D.C."/>
            <person name="Schulman A.H."/>
            <person name="Timko M.P."/>
            <person name="dePamphilis C.W."/>
            <person name="Choi D."/>
            <person name="Shirasu K."/>
        </authorList>
    </citation>
    <scope>NUCLEOTIDE SEQUENCE [LARGE SCALE GENOMIC DNA]</scope>
    <source>
        <strain evidence="19">cv. UVA1</strain>
    </source>
</reference>
<dbReference type="SUPFAM" id="SSF57850">
    <property type="entry name" value="RING/U-box"/>
    <property type="match status" value="3"/>
</dbReference>
<dbReference type="GO" id="GO:0016740">
    <property type="term" value="F:transferase activity"/>
    <property type="evidence" value="ECO:0007669"/>
    <property type="project" value="UniProtKB-KW"/>
</dbReference>
<dbReference type="PANTHER" id="PTHR18934">
    <property type="entry name" value="ATP-DEPENDENT RNA HELICASE"/>
    <property type="match status" value="1"/>
</dbReference>
<dbReference type="PROSITE" id="PS51194">
    <property type="entry name" value="HELICASE_CTER"/>
    <property type="match status" value="1"/>
</dbReference>
<feature type="compositionally biased region" description="Basic and acidic residues" evidence="14">
    <location>
        <begin position="1"/>
        <end position="11"/>
    </location>
</feature>
<sequence length="1757" mass="198718">MHRSRAPDGVRRPPPPFDPHHRRGCLLPHQDNYQRQPLLRPPYQQNRPKPQFSPPYRDRPPGPPPSPARPNFIVQLRSDSQRPVMQETEAVIQKLRFQPQKSHVISGNYIAGTLHYEQWSEALETVVELWKMKLDDMKHNLWPRVIFIVQVPSDKSELNDRLKLLFLGKLKELEEGDTVKKWQRKLGIIVNEIHRVSVLLRNRQRLVFSSELVRKREGLEAERDLILNRVKEFKSALCCIKNYLENGEKDEGRVIPIFRFTDGEIDWWRIHKLLTRECRRLDDGLPIYAHRSEILRQIISQQVTVLIGETGSGKSTQLVQFLADSGFADHEAIVCTQPRKLAAISLAERVKEECRDCYNDTLVSFYPSYSSIQESDSKVKFMTDHCLLQHYMSDNQLSRISCIIVDEAHERSLNTDLLLALIKNVLYQRPCLRLVIMSATADADQFADYFFDCTTLHVAGRNFPVDIKYVSSDYEKPPPSKLIPAYVHDVLRMVTEIDKTESEGTILAFLTSQMEVEWACEKLQASSAIALPLHGKLSYEDQHRVFLTYPDKRKVIFATNIAETSLTIPGVKYVVDPGMVKDSRFESGSGMNVLRVCRISQSSANQRAGRAGRTEPGTCYRLYSESDFESMLPHQEPEIRKANLGVAVLKIVSLGIKDVQKFEFVDAPSVDAIDVAVRSLIQVGAIAVKSDVYDLTAEGREIVKLGIEPRLGKIILQCFRQRLGKEGLVLAAVMANSSSIFCRVGTYVDKSKSDCHKVQFCHPSGDLFTLLAVYKEWEALPREKKNIWCWENSINAKSLRRCQDTVLELEACLKNELNIIVPNYWCWNPQLHTEHDTKLKNIILSSLSDNVAMYSGYDQLGYEVALTRKYVQLHPSCSLLNFGQRPAWVVFGDILSISNEYLVCVTACNFEQLPALSPPPRFDFLSMISRQLQKVIISGFGSILLKKFCGKSNTNLSHLVSSIRESCADERICVEVNVDKNVITLYATSQDMDRVRGLVNEGLECEKKFLQNECLEKCLYNGGPKVLPSIALFGAGAEIKHLEIEKRYLTVDIFHSKFNALDDRELLVFLERCTSGHVCAVSKFFGSGLDNEDKDKWGRVTFLTPEAAKTAVELNNIMFSGGLLKVLPSRNVGVGEYKTMSFPSVRANIFWPRRCSKGVGIIKCDRKDVASIVDDLSNLIIGGRLVWCEASVKSEDSVVVTGLDKNLSEPEIYQLLSAATNRRILDFFLVRGNAIEDPPLVTFEQAILREIFPFMPRRNTQGNVVGVQVFQPKPRDIFMKASITFDGSLHLEAAKALEQIDGKALPGCHMWQKVRCEQLFHSSVCCPAPVYTVIKAELDALLSRLRRRNGVDCILERNPNGSYRVKISATATKTVAELRRPLEQLMKGKLLQHPDITPAVLQVLFSWDGITQMKNIQQETRTHIIFDKHRMLLRVFGPPARVEHAQSRLVRALLSLHESKQLEIRLRDESFPPDMMKRVVQRFGPDLRGLGDKFPNAHFSLETRRHSIFLTGNKDLKQKVEELVRDLARAESGLRTGPEKNADEPPSCPVCLCEPDDPHALEGCGHRFCRTCLVEQCESAIKSHDGFPLKCAREGCGAHILIADLKTLLKAEKLDELFHSSLAAYMAASGGVYRFCPSPDCPSVYRVAGPGEPGEPFTCGVCLVETCTGCHLEYHPYLSCEKYKEFKDDPDSSLKEWCVGKEHVKKCPRCGFTIEKVDGCNHIECRCGSHVCWVCLEVFGASEDCYSHLRSVHGAII</sequence>
<dbReference type="PROSITE" id="PS51873">
    <property type="entry name" value="TRIAD"/>
    <property type="match status" value="1"/>
</dbReference>
<keyword evidence="5" id="KW-0677">Repeat</keyword>
<organism evidence="18 19">
    <name type="scientific">Striga asiatica</name>
    <name type="common">Asiatic witchweed</name>
    <name type="synonym">Buchnera asiatica</name>
    <dbReference type="NCBI Taxonomy" id="4170"/>
    <lineage>
        <taxon>Eukaryota</taxon>
        <taxon>Viridiplantae</taxon>
        <taxon>Streptophyta</taxon>
        <taxon>Embryophyta</taxon>
        <taxon>Tracheophyta</taxon>
        <taxon>Spermatophyta</taxon>
        <taxon>Magnoliopsida</taxon>
        <taxon>eudicotyledons</taxon>
        <taxon>Gunneridae</taxon>
        <taxon>Pentapetalae</taxon>
        <taxon>asterids</taxon>
        <taxon>lamiids</taxon>
        <taxon>Lamiales</taxon>
        <taxon>Orobanchaceae</taxon>
        <taxon>Buchnereae</taxon>
        <taxon>Striga</taxon>
    </lineage>
</organism>
<keyword evidence="11" id="KW-0862">Zinc</keyword>
<dbReference type="InterPro" id="IPR013083">
    <property type="entry name" value="Znf_RING/FYVE/PHD"/>
</dbReference>
<dbReference type="Gene3D" id="3.30.40.10">
    <property type="entry name" value="Zinc/RING finger domain, C3HC4 (zinc finger)"/>
    <property type="match status" value="1"/>
</dbReference>
<evidence type="ECO:0000256" key="2">
    <source>
        <dbReference type="ARBA" id="ARBA00012552"/>
    </source>
</evidence>
<dbReference type="SUPFAM" id="SSF52540">
    <property type="entry name" value="P-loop containing nucleoside triphosphate hydrolases"/>
    <property type="match status" value="1"/>
</dbReference>
<dbReference type="Gene3D" id="1.20.120.1750">
    <property type="match status" value="1"/>
</dbReference>
<evidence type="ECO:0000256" key="8">
    <source>
        <dbReference type="ARBA" id="ARBA00022786"/>
    </source>
</evidence>
<keyword evidence="12" id="KW-0067">ATP-binding</keyword>
<comment type="similarity">
    <text evidence="1">Belongs to the DEAD box helicase family. DEAH subfamily.</text>
</comment>
<accession>A0A5A7P077</accession>
<evidence type="ECO:0000256" key="4">
    <source>
        <dbReference type="ARBA" id="ARBA00022723"/>
    </source>
</evidence>
<feature type="region of interest" description="Disordered" evidence="14">
    <location>
        <begin position="1"/>
        <end position="71"/>
    </location>
</feature>
<feature type="domain" description="Helicase C-terminal" evidence="16">
    <location>
        <begin position="489"/>
        <end position="660"/>
    </location>
</feature>
<dbReference type="InterPro" id="IPR056247">
    <property type="entry name" value="KH_DEAH11/12_2nd"/>
</dbReference>
<dbReference type="CDD" id="cd22585">
    <property type="entry name" value="Rcat_RBR_DEAH12-like"/>
    <property type="match status" value="1"/>
</dbReference>
<dbReference type="Proteomes" id="UP000325081">
    <property type="component" value="Unassembled WGS sequence"/>
</dbReference>
<feature type="domain" description="RING-type" evidence="17">
    <location>
        <begin position="1544"/>
        <end position="1752"/>
    </location>
</feature>
<dbReference type="InterPro" id="IPR007502">
    <property type="entry name" value="Helicase-assoc_dom"/>
</dbReference>
<evidence type="ECO:0000259" key="16">
    <source>
        <dbReference type="PROSITE" id="PS51194"/>
    </source>
</evidence>
<dbReference type="InterPro" id="IPR056248">
    <property type="entry name" value="RBD_DEAH11/12"/>
</dbReference>
<dbReference type="GO" id="GO:0016787">
    <property type="term" value="F:hydrolase activity"/>
    <property type="evidence" value="ECO:0007669"/>
    <property type="project" value="UniProtKB-KW"/>
</dbReference>
<dbReference type="PROSITE" id="PS00690">
    <property type="entry name" value="DEAH_ATP_HELICASE"/>
    <property type="match status" value="1"/>
</dbReference>
<dbReference type="InterPro" id="IPR027417">
    <property type="entry name" value="P-loop_NTPase"/>
</dbReference>
<dbReference type="GO" id="GO:0003723">
    <property type="term" value="F:RNA binding"/>
    <property type="evidence" value="ECO:0007669"/>
    <property type="project" value="TreeGrafter"/>
</dbReference>
<dbReference type="GO" id="GO:0005524">
    <property type="term" value="F:ATP binding"/>
    <property type="evidence" value="ECO:0007669"/>
    <property type="project" value="UniProtKB-KW"/>
</dbReference>
<evidence type="ECO:0000256" key="13">
    <source>
        <dbReference type="ARBA" id="ARBA00047984"/>
    </source>
</evidence>
<keyword evidence="7" id="KW-0863">Zinc-finger</keyword>
<dbReference type="FunFam" id="1.20.120.1750:FF:000020">
    <property type="entry name" value="ATP-dependent RNA helicase DEAH12 chloroplastic"/>
    <property type="match status" value="1"/>
</dbReference>
<dbReference type="PROSITE" id="PS00028">
    <property type="entry name" value="ZINC_FINGER_C2H2_1"/>
    <property type="match status" value="1"/>
</dbReference>
<gene>
    <name evidence="18" type="ORF">STAS_01811</name>
</gene>
<dbReference type="CDD" id="cd17917">
    <property type="entry name" value="DEXHc_RHA-like"/>
    <property type="match status" value="1"/>
</dbReference>
<dbReference type="Pfam" id="PF00271">
    <property type="entry name" value="Helicase_C"/>
    <property type="match status" value="1"/>
</dbReference>
<keyword evidence="10 18" id="KW-0347">Helicase</keyword>
<dbReference type="InterPro" id="IPR013087">
    <property type="entry name" value="Znf_C2H2_type"/>
</dbReference>
<name>A0A5A7P077_STRAF</name>
<dbReference type="InterPro" id="IPR014001">
    <property type="entry name" value="Helicase_ATP-bd"/>
</dbReference>
<keyword evidence="8" id="KW-0833">Ubl conjugation pathway</keyword>
<protein>
    <recommendedName>
        <fullName evidence="2">RNA helicase</fullName>
        <ecNumber evidence="2">3.6.4.13</ecNumber>
    </recommendedName>
</protein>
<dbReference type="InterPro" id="IPR042035">
    <property type="entry name" value="DEAH_win-hel_dom"/>
</dbReference>
<dbReference type="SMART" id="SM00487">
    <property type="entry name" value="DEXDc"/>
    <property type="match status" value="1"/>
</dbReference>
<evidence type="ECO:0000256" key="3">
    <source>
        <dbReference type="ARBA" id="ARBA00022679"/>
    </source>
</evidence>
<dbReference type="EMBL" id="BKCP01000891">
    <property type="protein sequence ID" value="GER26176.1"/>
    <property type="molecule type" value="Genomic_DNA"/>
</dbReference>
<evidence type="ECO:0000313" key="18">
    <source>
        <dbReference type="EMBL" id="GER26176.1"/>
    </source>
</evidence>
<dbReference type="InterPro" id="IPR035979">
    <property type="entry name" value="RBD_domain_sf"/>
</dbReference>
<evidence type="ECO:0000259" key="15">
    <source>
        <dbReference type="PROSITE" id="PS51192"/>
    </source>
</evidence>
<evidence type="ECO:0000256" key="14">
    <source>
        <dbReference type="SAM" id="MobiDB-lite"/>
    </source>
</evidence>
<comment type="caution">
    <text evidence="18">The sequence shown here is derived from an EMBL/GenBank/DDBJ whole genome shotgun (WGS) entry which is preliminary data.</text>
</comment>
<evidence type="ECO:0000259" key="17">
    <source>
        <dbReference type="PROSITE" id="PS51873"/>
    </source>
</evidence>
<dbReference type="InterPro" id="IPR001650">
    <property type="entry name" value="Helicase_C-like"/>
</dbReference>
<proteinExistence type="inferred from homology"/>
<dbReference type="InterPro" id="IPR056244">
    <property type="entry name" value="RRM_DEAH11/12"/>
</dbReference>
<evidence type="ECO:0000313" key="19">
    <source>
        <dbReference type="Proteomes" id="UP000325081"/>
    </source>
</evidence>
<dbReference type="Pfam" id="PF21010">
    <property type="entry name" value="HA2_C"/>
    <property type="match status" value="1"/>
</dbReference>
<dbReference type="SUPFAM" id="SSF54928">
    <property type="entry name" value="RNA-binding domain, RBD"/>
    <property type="match status" value="1"/>
</dbReference>
<evidence type="ECO:0000256" key="6">
    <source>
        <dbReference type="ARBA" id="ARBA00022741"/>
    </source>
</evidence>
<evidence type="ECO:0000256" key="7">
    <source>
        <dbReference type="ARBA" id="ARBA00022771"/>
    </source>
</evidence>
<dbReference type="InterPro" id="IPR011545">
    <property type="entry name" value="DEAD/DEAH_box_helicase_dom"/>
</dbReference>
<dbReference type="GO" id="GO:0008270">
    <property type="term" value="F:zinc ion binding"/>
    <property type="evidence" value="ECO:0007669"/>
    <property type="project" value="UniProtKB-KW"/>
</dbReference>